<dbReference type="EMBL" id="LAZR01040705">
    <property type="protein sequence ID" value="KKL13820.1"/>
    <property type="molecule type" value="Genomic_DNA"/>
</dbReference>
<proteinExistence type="predicted"/>
<feature type="coiled-coil region" evidence="1">
    <location>
        <begin position="8"/>
        <end position="35"/>
    </location>
</feature>
<reference evidence="2" key="1">
    <citation type="journal article" date="2015" name="Nature">
        <title>Complex archaea that bridge the gap between prokaryotes and eukaryotes.</title>
        <authorList>
            <person name="Spang A."/>
            <person name="Saw J.H."/>
            <person name="Jorgensen S.L."/>
            <person name="Zaremba-Niedzwiedzka K."/>
            <person name="Martijn J."/>
            <person name="Lind A.E."/>
            <person name="van Eijk R."/>
            <person name="Schleper C."/>
            <person name="Guy L."/>
            <person name="Ettema T.J."/>
        </authorList>
    </citation>
    <scope>NUCLEOTIDE SEQUENCE</scope>
</reference>
<name>A0A0F9AWK8_9ZZZZ</name>
<evidence type="ECO:0000256" key="1">
    <source>
        <dbReference type="SAM" id="Coils"/>
    </source>
</evidence>
<evidence type="ECO:0000313" key="2">
    <source>
        <dbReference type="EMBL" id="KKL13820.1"/>
    </source>
</evidence>
<gene>
    <name evidence="2" type="ORF">LCGC14_2521970</name>
</gene>
<accession>A0A0F9AWK8</accession>
<feature type="non-terminal residue" evidence="2">
    <location>
        <position position="70"/>
    </location>
</feature>
<sequence length="70" mass="8259">MITKEEGTKILMKENIELKKEVRNLKRELRNIKKENIYCHTCKKHIGFYEKKKGYDILDGVIQHGKGKGI</sequence>
<organism evidence="2">
    <name type="scientific">marine sediment metagenome</name>
    <dbReference type="NCBI Taxonomy" id="412755"/>
    <lineage>
        <taxon>unclassified sequences</taxon>
        <taxon>metagenomes</taxon>
        <taxon>ecological metagenomes</taxon>
    </lineage>
</organism>
<keyword evidence="1" id="KW-0175">Coiled coil</keyword>
<dbReference type="AlphaFoldDB" id="A0A0F9AWK8"/>
<comment type="caution">
    <text evidence="2">The sequence shown here is derived from an EMBL/GenBank/DDBJ whole genome shotgun (WGS) entry which is preliminary data.</text>
</comment>
<protein>
    <submittedName>
        <fullName evidence="2">Uncharacterized protein</fullName>
    </submittedName>
</protein>